<dbReference type="GO" id="GO:0005178">
    <property type="term" value="F:integrin binding"/>
    <property type="evidence" value="ECO:0007669"/>
    <property type="project" value="TreeGrafter"/>
</dbReference>
<organism evidence="5 6">
    <name type="scientific">Candidatus Manganitrophus noduliformans</name>
    <dbReference type="NCBI Taxonomy" id="2606439"/>
    <lineage>
        <taxon>Bacteria</taxon>
        <taxon>Pseudomonadati</taxon>
        <taxon>Nitrospirota</taxon>
        <taxon>Nitrospiria</taxon>
        <taxon>Candidatus Troglogloeales</taxon>
        <taxon>Candidatus Manganitrophaceae</taxon>
        <taxon>Candidatus Manganitrophus</taxon>
    </lineage>
</organism>
<keyword evidence="2" id="KW-0677">Repeat</keyword>
<dbReference type="PROSITE" id="PS51470">
    <property type="entry name" value="FG_GAP"/>
    <property type="match status" value="5"/>
</dbReference>
<evidence type="ECO:0000256" key="2">
    <source>
        <dbReference type="ARBA" id="ARBA00022737"/>
    </source>
</evidence>
<reference evidence="5 6" key="1">
    <citation type="journal article" date="2020" name="Nature">
        <title>Bacterial chemolithoautotrophy via manganese oxidation.</title>
        <authorList>
            <person name="Yu H."/>
            <person name="Leadbetter J.R."/>
        </authorList>
    </citation>
    <scope>NUCLEOTIDE SEQUENCE [LARGE SCALE GENOMIC DNA]</scope>
    <source>
        <strain evidence="5 6">Mn-1</strain>
    </source>
</reference>
<gene>
    <name evidence="5" type="ORF">MNODULE_13810</name>
</gene>
<dbReference type="InterPro" id="IPR013519">
    <property type="entry name" value="Int_alpha_beta-p"/>
</dbReference>
<keyword evidence="4" id="KW-0812">Transmembrane</keyword>
<protein>
    <submittedName>
        <fullName evidence="5">Uncharacterized protein</fullName>
    </submittedName>
</protein>
<dbReference type="InterPro" id="IPR028994">
    <property type="entry name" value="Integrin_alpha_N"/>
</dbReference>
<proteinExistence type="predicted"/>
<dbReference type="GO" id="GO:0007229">
    <property type="term" value="P:integrin-mediated signaling pathway"/>
    <property type="evidence" value="ECO:0007669"/>
    <property type="project" value="TreeGrafter"/>
</dbReference>
<dbReference type="GO" id="GO:0098609">
    <property type="term" value="P:cell-cell adhesion"/>
    <property type="evidence" value="ECO:0007669"/>
    <property type="project" value="TreeGrafter"/>
</dbReference>
<dbReference type="GO" id="GO:0008305">
    <property type="term" value="C:integrin complex"/>
    <property type="evidence" value="ECO:0007669"/>
    <property type="project" value="InterPro"/>
</dbReference>
<dbReference type="SMART" id="SM00191">
    <property type="entry name" value="Int_alpha"/>
    <property type="match status" value="6"/>
</dbReference>
<dbReference type="Pfam" id="PF01839">
    <property type="entry name" value="FG-GAP"/>
    <property type="match status" value="6"/>
</dbReference>
<dbReference type="PANTHER" id="PTHR23220:SF122">
    <property type="entry name" value="INTEGRIN ALPHA-PS1"/>
    <property type="match status" value="1"/>
</dbReference>
<dbReference type="RefSeq" id="WP_168060794.1">
    <property type="nucleotide sequence ID" value="NZ_VTOW01000002.1"/>
</dbReference>
<sequence length="474" mass="49599">MRLTRQLFFVGGVIFFSMWVGLSGCRRPENQRPANPLPPVELVWSTTGENATFSRYGSALATGDVNNDGFPDLLVAANSFNTGRADAGKVYLHLGTASGLSETPAWSSSGDNIEGAYFGASLALADLNGDGFADAVIGASNYRKGEKGAFTGRVYVYPGSAAGLSDQPIWALSGDEQTGAFFGASVASAGDVNGDGFTDLLVGASGYADKDLSVGKAYLYMGGEEGPSQKPAWTAMGDHAPGSGYGLIVKGAGDINHDHYDDILVAAPRLTGKVFLYQGSSRGPSEFPVWSSSGDNQGGAAFGLGIAPLDVNGDRFRDLAIGAYFQDTPGHTDAGKAFLFLGSAFGMSKKPDWSSSGENLIDAKFATSITALGDVNHDGYDDLLIGSKQKENDQIQSGKVFLYLGGPKGFGEKAAWTADGENQQQALFGEAAAPIRSKAFNGFVVSAPTYSAAEDLERTGKIYLYRVQSAKSSP</sequence>
<comment type="caution">
    <text evidence="5">The sequence shown here is derived from an EMBL/GenBank/DDBJ whole genome shotgun (WGS) entry which is preliminary data.</text>
</comment>
<evidence type="ECO:0000313" key="5">
    <source>
        <dbReference type="EMBL" id="NKE71819.1"/>
    </source>
</evidence>
<dbReference type="Proteomes" id="UP000534783">
    <property type="component" value="Unassembled WGS sequence"/>
</dbReference>
<dbReference type="Gene3D" id="2.130.10.130">
    <property type="entry name" value="Integrin alpha, N-terminal"/>
    <property type="match status" value="3"/>
</dbReference>
<dbReference type="PANTHER" id="PTHR23220">
    <property type="entry name" value="INTEGRIN ALPHA"/>
    <property type="match status" value="1"/>
</dbReference>
<dbReference type="PROSITE" id="PS51257">
    <property type="entry name" value="PROKAR_LIPOPROTEIN"/>
    <property type="match status" value="1"/>
</dbReference>
<keyword evidence="6" id="KW-1185">Reference proteome</keyword>
<dbReference type="InterPro" id="IPR000413">
    <property type="entry name" value="Integrin_alpha"/>
</dbReference>
<evidence type="ECO:0000313" key="6">
    <source>
        <dbReference type="Proteomes" id="UP000534783"/>
    </source>
</evidence>
<dbReference type="InterPro" id="IPR013517">
    <property type="entry name" value="FG-GAP"/>
</dbReference>
<accession>A0A7X6DR62</accession>
<keyword evidence="1" id="KW-0732">Signal</keyword>
<dbReference type="GO" id="GO:0009897">
    <property type="term" value="C:external side of plasma membrane"/>
    <property type="evidence" value="ECO:0007669"/>
    <property type="project" value="TreeGrafter"/>
</dbReference>
<dbReference type="AlphaFoldDB" id="A0A7X6DR62"/>
<evidence type="ECO:0000256" key="3">
    <source>
        <dbReference type="ARBA" id="ARBA00023180"/>
    </source>
</evidence>
<dbReference type="PRINTS" id="PR01185">
    <property type="entry name" value="INTEGRINA"/>
</dbReference>
<dbReference type="EMBL" id="VTOW01000002">
    <property type="protein sequence ID" value="NKE71819.1"/>
    <property type="molecule type" value="Genomic_DNA"/>
</dbReference>
<name>A0A7X6DR62_9BACT</name>
<dbReference type="SUPFAM" id="SSF69318">
    <property type="entry name" value="Integrin alpha N-terminal domain"/>
    <property type="match status" value="2"/>
</dbReference>
<keyword evidence="4" id="KW-0472">Membrane</keyword>
<evidence type="ECO:0000256" key="1">
    <source>
        <dbReference type="ARBA" id="ARBA00022729"/>
    </source>
</evidence>
<keyword evidence="4" id="KW-1133">Transmembrane helix</keyword>
<dbReference type="GO" id="GO:0033627">
    <property type="term" value="P:cell adhesion mediated by integrin"/>
    <property type="evidence" value="ECO:0007669"/>
    <property type="project" value="TreeGrafter"/>
</dbReference>
<evidence type="ECO:0000256" key="4">
    <source>
        <dbReference type="SAM" id="Phobius"/>
    </source>
</evidence>
<keyword evidence="3" id="KW-0325">Glycoprotein</keyword>
<feature type="transmembrane region" description="Helical" evidence="4">
    <location>
        <begin position="7"/>
        <end position="24"/>
    </location>
</feature>
<dbReference type="GO" id="GO:0007160">
    <property type="term" value="P:cell-matrix adhesion"/>
    <property type="evidence" value="ECO:0007669"/>
    <property type="project" value="TreeGrafter"/>
</dbReference>